<dbReference type="InterPro" id="IPR003593">
    <property type="entry name" value="AAA+_ATPase"/>
</dbReference>
<dbReference type="InterPro" id="IPR017871">
    <property type="entry name" value="ABC_transporter-like_CS"/>
</dbReference>
<dbReference type="EMBL" id="PDCJ01000001">
    <property type="protein sequence ID" value="PEG32080.1"/>
    <property type="molecule type" value="Genomic_DNA"/>
</dbReference>
<dbReference type="Proteomes" id="UP000220840">
    <property type="component" value="Unassembled WGS sequence"/>
</dbReference>
<dbReference type="InterPro" id="IPR039421">
    <property type="entry name" value="Type_1_exporter"/>
</dbReference>
<evidence type="ECO:0000256" key="6">
    <source>
        <dbReference type="ARBA" id="ARBA00022840"/>
    </source>
</evidence>
<comment type="subcellular location">
    <subcellularLocation>
        <location evidence="1">Cell membrane</location>
        <topology evidence="1">Multi-pass membrane protein</topology>
    </subcellularLocation>
</comment>
<dbReference type="InterPro" id="IPR036640">
    <property type="entry name" value="ABC1_TM_sf"/>
</dbReference>
<feature type="transmembrane region" description="Helical" evidence="9">
    <location>
        <begin position="12"/>
        <end position="40"/>
    </location>
</feature>
<dbReference type="CDD" id="cd18548">
    <property type="entry name" value="ABC_6TM_Tm287_like"/>
    <property type="match status" value="1"/>
</dbReference>
<dbReference type="Pfam" id="PF00005">
    <property type="entry name" value="ABC_tran"/>
    <property type="match status" value="1"/>
</dbReference>
<evidence type="ECO:0000256" key="2">
    <source>
        <dbReference type="ARBA" id="ARBA00022448"/>
    </source>
</evidence>
<feature type="transmembrane region" description="Helical" evidence="9">
    <location>
        <begin position="52"/>
        <end position="72"/>
    </location>
</feature>
<dbReference type="Gene3D" id="3.40.50.300">
    <property type="entry name" value="P-loop containing nucleotide triphosphate hydrolases"/>
    <property type="match status" value="1"/>
</dbReference>
<evidence type="ECO:0000256" key="4">
    <source>
        <dbReference type="ARBA" id="ARBA00022692"/>
    </source>
</evidence>
<keyword evidence="8 9" id="KW-0472">Membrane</keyword>
<evidence type="ECO:0000259" key="10">
    <source>
        <dbReference type="PROSITE" id="PS50893"/>
    </source>
</evidence>
<evidence type="ECO:0000313" key="12">
    <source>
        <dbReference type="EMBL" id="PEG32080.1"/>
    </source>
</evidence>
<proteinExistence type="predicted"/>
<sequence>MKGILKYIKPYILQMVLGLIIKFTGTIMDLCLPWILAYMIDDIIPKNNVNLIFIYGVIMVICSIIAVTNNIIANRMASRVARDVTREIRHDLFVKISYFSNTQIDKYTIPSLISRMTSDTYNIQRLIGVMQRLGVRAPILLIGGVIVTLTLEPVLSLVLIATLPFVGIMVYYVSKKGVPYYSEFQMYVDKLVRIVRENIIGIRVIKALSKTEYEKSRFEKINKDTSDKEKKASIVMGISSPMMNLILNLGLSIVIIVGAFRVNSGTTEPGKIVAFLTYFTIILNAMLSITRMFVLYSKGSASAMRISEVLEEDEDIVIKNEDYIESKYHIEFNNVSFSYNKDVNAISNINFKLKRGETLGIIGATGSGKTTIIKLLMKFYEVDEGKIRINGYDINGVDKNELHKKFGVAFQNDMIFENTIYENIKFGRDLRKEDIFRASEYAQAKEFIENLREKYNEHLTSKGSNLSGGQKQRVLISRALAKKPEILILDDSSSALDYKTDSLLRKAINDNFKDTTTIIVAQRISSIKNADKIIVLEEGKIIGYGNHDELIKDCYVYKEISDSQMGGDIGEN</sequence>
<dbReference type="GO" id="GO:0005524">
    <property type="term" value="F:ATP binding"/>
    <property type="evidence" value="ECO:0007669"/>
    <property type="project" value="UniProtKB-KW"/>
</dbReference>
<dbReference type="SUPFAM" id="SSF90123">
    <property type="entry name" value="ABC transporter transmembrane region"/>
    <property type="match status" value="1"/>
</dbReference>
<organism evidence="12 13">
    <name type="scientific">Clostridium neonatale</name>
    <dbReference type="NCBI Taxonomy" id="137838"/>
    <lineage>
        <taxon>Bacteria</taxon>
        <taxon>Bacillati</taxon>
        <taxon>Bacillota</taxon>
        <taxon>Clostridia</taxon>
        <taxon>Eubacteriales</taxon>
        <taxon>Clostridiaceae</taxon>
        <taxon>Clostridium</taxon>
    </lineage>
</organism>
<reference evidence="12 13" key="1">
    <citation type="submission" date="2017-10" db="EMBL/GenBank/DDBJ databases">
        <title>Effective Description of Clostridium neonatale sp. nov. linked to necrotizing enterocolitis in neonates and a clarification of species assignable to the genus Clostridium (Prazmowski 1880) emend. Lawson and Rainey 2016.</title>
        <authorList>
            <person name="Bernard K."/>
            <person name="Burdz T."/>
            <person name="Wiebe D."/>
            <person name="Balcewich B."/>
            <person name="Alfa M."/>
            <person name="Bernier A.-M."/>
        </authorList>
    </citation>
    <scope>NUCLEOTIDE SEQUENCE [LARGE SCALE GENOMIC DNA]</scope>
    <source>
        <strain evidence="12 13">LCDC99A005</strain>
    </source>
</reference>
<evidence type="ECO:0000256" key="5">
    <source>
        <dbReference type="ARBA" id="ARBA00022741"/>
    </source>
</evidence>
<dbReference type="SUPFAM" id="SSF52540">
    <property type="entry name" value="P-loop containing nucleoside triphosphate hydrolases"/>
    <property type="match status" value="1"/>
</dbReference>
<evidence type="ECO:0000256" key="1">
    <source>
        <dbReference type="ARBA" id="ARBA00004651"/>
    </source>
</evidence>
<dbReference type="RefSeq" id="WP_058296227.1">
    <property type="nucleotide sequence ID" value="NZ_CAMRXB010000057.1"/>
</dbReference>
<keyword evidence="5" id="KW-0547">Nucleotide-binding</keyword>
<feature type="domain" description="ABC transporter" evidence="10">
    <location>
        <begin position="330"/>
        <end position="563"/>
    </location>
</feature>
<dbReference type="OrthoDB" id="9762778at2"/>
<keyword evidence="7 9" id="KW-1133">Transmembrane helix</keyword>
<dbReference type="Pfam" id="PF00664">
    <property type="entry name" value="ABC_membrane"/>
    <property type="match status" value="1"/>
</dbReference>
<evidence type="ECO:0000256" key="8">
    <source>
        <dbReference type="ARBA" id="ARBA00023136"/>
    </source>
</evidence>
<dbReference type="PROSITE" id="PS50929">
    <property type="entry name" value="ABC_TM1F"/>
    <property type="match status" value="1"/>
</dbReference>
<dbReference type="GO" id="GO:0016887">
    <property type="term" value="F:ATP hydrolysis activity"/>
    <property type="evidence" value="ECO:0007669"/>
    <property type="project" value="InterPro"/>
</dbReference>
<keyword evidence="13" id="KW-1185">Reference proteome</keyword>
<dbReference type="PROSITE" id="PS50893">
    <property type="entry name" value="ABC_TRANSPORTER_2"/>
    <property type="match status" value="1"/>
</dbReference>
<dbReference type="GO" id="GO:0015421">
    <property type="term" value="F:ABC-type oligopeptide transporter activity"/>
    <property type="evidence" value="ECO:0007669"/>
    <property type="project" value="TreeGrafter"/>
</dbReference>
<gene>
    <name evidence="12" type="ORF">CQ394_10395</name>
</gene>
<dbReference type="AlphaFoldDB" id="A0A2A7MKJ8"/>
<dbReference type="PANTHER" id="PTHR43394">
    <property type="entry name" value="ATP-DEPENDENT PERMEASE MDL1, MITOCHONDRIAL"/>
    <property type="match status" value="1"/>
</dbReference>
<dbReference type="PANTHER" id="PTHR43394:SF1">
    <property type="entry name" value="ATP-BINDING CASSETTE SUB-FAMILY B MEMBER 10, MITOCHONDRIAL"/>
    <property type="match status" value="1"/>
</dbReference>
<feature type="transmembrane region" description="Helical" evidence="9">
    <location>
        <begin position="133"/>
        <end position="151"/>
    </location>
</feature>
<dbReference type="STRING" id="137838.GCA_001458595_03567"/>
<feature type="domain" description="ABC transmembrane type-1" evidence="11">
    <location>
        <begin position="16"/>
        <end position="298"/>
    </location>
</feature>
<protein>
    <submittedName>
        <fullName evidence="12">ABC transporter ATP-binding protein</fullName>
    </submittedName>
</protein>
<name>A0A2A7MKJ8_9CLOT</name>
<dbReference type="InterPro" id="IPR027417">
    <property type="entry name" value="P-loop_NTPase"/>
</dbReference>
<feature type="transmembrane region" description="Helical" evidence="9">
    <location>
        <begin position="272"/>
        <end position="296"/>
    </location>
</feature>
<evidence type="ECO:0000256" key="7">
    <source>
        <dbReference type="ARBA" id="ARBA00022989"/>
    </source>
</evidence>
<evidence type="ECO:0000256" key="3">
    <source>
        <dbReference type="ARBA" id="ARBA00022475"/>
    </source>
</evidence>
<dbReference type="InterPro" id="IPR003439">
    <property type="entry name" value="ABC_transporter-like_ATP-bd"/>
</dbReference>
<dbReference type="Gene3D" id="1.20.1560.10">
    <property type="entry name" value="ABC transporter type 1, transmembrane domain"/>
    <property type="match status" value="1"/>
</dbReference>
<keyword evidence="2" id="KW-0813">Transport</keyword>
<keyword evidence="3" id="KW-1003">Cell membrane</keyword>
<dbReference type="FunFam" id="3.40.50.300:FF:000221">
    <property type="entry name" value="Multidrug ABC transporter ATP-binding protein"/>
    <property type="match status" value="1"/>
</dbReference>
<dbReference type="PROSITE" id="PS00211">
    <property type="entry name" value="ABC_TRANSPORTER_1"/>
    <property type="match status" value="1"/>
</dbReference>
<dbReference type="SMART" id="SM00382">
    <property type="entry name" value="AAA"/>
    <property type="match status" value="1"/>
</dbReference>
<dbReference type="GO" id="GO:0005886">
    <property type="term" value="C:plasma membrane"/>
    <property type="evidence" value="ECO:0007669"/>
    <property type="project" value="UniProtKB-SubCell"/>
</dbReference>
<evidence type="ECO:0000256" key="9">
    <source>
        <dbReference type="SAM" id="Phobius"/>
    </source>
</evidence>
<keyword evidence="6 12" id="KW-0067">ATP-binding</keyword>
<keyword evidence="4 9" id="KW-0812">Transmembrane</keyword>
<accession>A0A2A7MKJ8</accession>
<dbReference type="InterPro" id="IPR011527">
    <property type="entry name" value="ABC1_TM_dom"/>
</dbReference>
<feature type="transmembrane region" description="Helical" evidence="9">
    <location>
        <begin position="234"/>
        <end position="260"/>
    </location>
</feature>
<evidence type="ECO:0000259" key="11">
    <source>
        <dbReference type="PROSITE" id="PS50929"/>
    </source>
</evidence>
<comment type="caution">
    <text evidence="12">The sequence shown here is derived from an EMBL/GenBank/DDBJ whole genome shotgun (WGS) entry which is preliminary data.</text>
</comment>
<evidence type="ECO:0000313" key="13">
    <source>
        <dbReference type="Proteomes" id="UP000220840"/>
    </source>
</evidence>